<dbReference type="SUPFAM" id="SSF53639">
    <property type="entry name" value="AraD/HMP-PK domain-like"/>
    <property type="match status" value="1"/>
</dbReference>
<feature type="domain" description="Class II aldolase/adducin N-terminal" evidence="3">
    <location>
        <begin position="10"/>
        <end position="186"/>
    </location>
</feature>
<reference evidence="5" key="1">
    <citation type="journal article" date="2019" name="Int. J. Syst. Evol. Microbiol.">
        <title>The Global Catalogue of Microorganisms (GCM) 10K type strain sequencing project: providing services to taxonomists for standard genome sequencing and annotation.</title>
        <authorList>
            <consortium name="The Broad Institute Genomics Platform"/>
            <consortium name="The Broad Institute Genome Sequencing Center for Infectious Disease"/>
            <person name="Wu L."/>
            <person name="Ma J."/>
        </authorList>
    </citation>
    <scope>NUCLEOTIDE SEQUENCE [LARGE SCALE GENOMIC DNA]</scope>
    <source>
        <strain evidence="5">KCTC 3950</strain>
    </source>
</reference>
<accession>A0ABW5P9Q4</accession>
<dbReference type="RefSeq" id="WP_377601028.1">
    <property type="nucleotide sequence ID" value="NZ_JBHUME010000005.1"/>
</dbReference>
<dbReference type="Pfam" id="PF00596">
    <property type="entry name" value="Aldolase_II"/>
    <property type="match status" value="1"/>
</dbReference>
<name>A0ABW5P9Q4_9BACL</name>
<comment type="caution">
    <text evidence="4">The sequence shown here is derived from an EMBL/GenBank/DDBJ whole genome shotgun (WGS) entry which is preliminary data.</text>
</comment>
<evidence type="ECO:0000259" key="3">
    <source>
        <dbReference type="SMART" id="SM01007"/>
    </source>
</evidence>
<keyword evidence="5" id="KW-1185">Reference proteome</keyword>
<dbReference type="Proteomes" id="UP001597541">
    <property type="component" value="Unassembled WGS sequence"/>
</dbReference>
<evidence type="ECO:0000256" key="2">
    <source>
        <dbReference type="ARBA" id="ARBA00023239"/>
    </source>
</evidence>
<evidence type="ECO:0000256" key="1">
    <source>
        <dbReference type="ARBA" id="ARBA00022723"/>
    </source>
</evidence>
<keyword evidence="2" id="KW-0456">Lyase</keyword>
<dbReference type="EMBL" id="JBHUME010000005">
    <property type="protein sequence ID" value="MFD2611933.1"/>
    <property type="molecule type" value="Genomic_DNA"/>
</dbReference>
<evidence type="ECO:0000313" key="4">
    <source>
        <dbReference type="EMBL" id="MFD2611933.1"/>
    </source>
</evidence>
<dbReference type="SMART" id="SM01007">
    <property type="entry name" value="Aldolase_II"/>
    <property type="match status" value="1"/>
</dbReference>
<protein>
    <submittedName>
        <fullName evidence="4">Class II aldolase/adducin family protein</fullName>
    </submittedName>
</protein>
<proteinExistence type="predicted"/>
<sequence>MMLDGNLARRQLQAAGKYMMDHGLAWGNSGNISVRTGDDRYVITGSGTFLGELADEDFVECTFAGRTFPEGRKASKEMPMHRAVYEMRPEIGAVLHASPFYATLFACAQEEITSLLFVETMYYLERVERVPYFHPGSEALGDAVREKAAKANVLLLENHGVLVYDTSVREAQMALHTLETACRMILTSRSAGVPLSRMAPQTASDFLQNAGYKQRREWRE</sequence>
<dbReference type="PANTHER" id="PTHR22789:SF0">
    <property type="entry name" value="3-OXO-TETRONATE 4-PHOSPHATE DECARBOXYLASE-RELATED"/>
    <property type="match status" value="1"/>
</dbReference>
<dbReference type="InterPro" id="IPR050197">
    <property type="entry name" value="Aldolase_class_II_sugar_metab"/>
</dbReference>
<evidence type="ECO:0000313" key="5">
    <source>
        <dbReference type="Proteomes" id="UP001597541"/>
    </source>
</evidence>
<keyword evidence="1" id="KW-0479">Metal-binding</keyword>
<gene>
    <name evidence="4" type="ORF">ACFSUF_05780</name>
</gene>
<dbReference type="PANTHER" id="PTHR22789">
    <property type="entry name" value="FUCULOSE PHOSPHATE ALDOLASE"/>
    <property type="match status" value="1"/>
</dbReference>
<dbReference type="Gene3D" id="3.40.225.10">
    <property type="entry name" value="Class II aldolase/adducin N-terminal domain"/>
    <property type="match status" value="1"/>
</dbReference>
<organism evidence="4 5">
    <name type="scientific">Paenibacillus gansuensis</name>
    <dbReference type="NCBI Taxonomy" id="306542"/>
    <lineage>
        <taxon>Bacteria</taxon>
        <taxon>Bacillati</taxon>
        <taxon>Bacillota</taxon>
        <taxon>Bacilli</taxon>
        <taxon>Bacillales</taxon>
        <taxon>Paenibacillaceae</taxon>
        <taxon>Paenibacillus</taxon>
    </lineage>
</organism>
<dbReference type="InterPro" id="IPR001303">
    <property type="entry name" value="Aldolase_II/adducin_N"/>
</dbReference>
<dbReference type="InterPro" id="IPR036409">
    <property type="entry name" value="Aldolase_II/adducin_N_sf"/>
</dbReference>